<dbReference type="RefSeq" id="WP_045168551.1">
    <property type="nucleotide sequence ID" value="NZ_CP113865.1"/>
</dbReference>
<evidence type="ECO:0000313" key="2">
    <source>
        <dbReference type="Proteomes" id="UP001164909"/>
    </source>
</evidence>
<organism evidence="1 2">
    <name type="scientific">Caldicellulosiruptor morganii</name>
    <dbReference type="NCBI Taxonomy" id="1387555"/>
    <lineage>
        <taxon>Bacteria</taxon>
        <taxon>Bacillati</taxon>
        <taxon>Bacillota</taxon>
        <taxon>Bacillota incertae sedis</taxon>
        <taxon>Caldicellulosiruptorales</taxon>
        <taxon>Caldicellulosiruptoraceae</taxon>
        <taxon>Caldicellulosiruptor</taxon>
    </lineage>
</organism>
<evidence type="ECO:0000313" key="1">
    <source>
        <dbReference type="EMBL" id="WAM33942.1"/>
    </source>
</evidence>
<dbReference type="Proteomes" id="UP001164909">
    <property type="component" value="Chromosome"/>
</dbReference>
<proteinExistence type="predicted"/>
<protein>
    <submittedName>
        <fullName evidence="1">Uncharacterized protein</fullName>
    </submittedName>
</protein>
<gene>
    <name evidence="1" type="ORF">OTK00_000083</name>
</gene>
<dbReference type="EMBL" id="CP113865">
    <property type="protein sequence ID" value="WAM33942.1"/>
    <property type="molecule type" value="Genomic_DNA"/>
</dbReference>
<accession>A0ABY7BM71</accession>
<reference evidence="1" key="1">
    <citation type="submission" date="2022-12" db="EMBL/GenBank/DDBJ databases">
        <authorList>
            <person name="Bing R.G."/>
            <person name="Willard D.J."/>
            <person name="Manesh M.J.H."/>
            <person name="Laemthong T."/>
            <person name="Crosby J.R."/>
            <person name="Kelly R.M."/>
        </authorList>
    </citation>
    <scope>NUCLEOTIDE SEQUENCE</scope>
    <source>
        <strain evidence="1">DSM 8990</strain>
    </source>
</reference>
<name>A0ABY7BM71_9FIRM</name>
<sequence length="185" mass="21178">MKKSIILTALLLLFCILLLLSFNQYRMAASKINNYFSFSTRNYYSELEKSFALITNLMQVIDSSDTQGIATYLESLNNSMIRLSLIMESLSCYFDCENAGGLITGDFPASLLFEKYAEKVYEMERFVLSQPKLSKEQINELKNKLTLLKNDIVIFKSLNVNKNMSAKKINSILSLLAEKLKFLNE</sequence>
<keyword evidence="2" id="KW-1185">Reference proteome</keyword>